<dbReference type="AlphaFoldDB" id="A0A9N8HRM6"/>
<dbReference type="EMBL" id="CAICTM010002170">
    <property type="protein sequence ID" value="CAB9528203.1"/>
    <property type="molecule type" value="Genomic_DNA"/>
</dbReference>
<protein>
    <submittedName>
        <fullName evidence="3">Uncharacterized protein</fullName>
    </submittedName>
</protein>
<dbReference type="OrthoDB" id="43368at2759"/>
<reference evidence="3" key="1">
    <citation type="submission" date="2020-06" db="EMBL/GenBank/DDBJ databases">
        <authorList>
            <consortium name="Plant Systems Biology data submission"/>
        </authorList>
    </citation>
    <scope>NUCLEOTIDE SEQUENCE</scope>
    <source>
        <strain evidence="3">D6</strain>
    </source>
</reference>
<accession>A0A9N8HRM6</accession>
<dbReference type="EMBL" id="CAICTM010001335">
    <property type="protein sequence ID" value="CAB9522762.1"/>
    <property type="molecule type" value="Genomic_DNA"/>
</dbReference>
<keyword evidence="5" id="KW-1185">Reference proteome</keyword>
<evidence type="ECO:0000256" key="1">
    <source>
        <dbReference type="SAM" id="Coils"/>
    </source>
</evidence>
<keyword evidence="2" id="KW-0732">Signal</keyword>
<proteinExistence type="predicted"/>
<feature type="chain" id="PRO_5040652747" evidence="2">
    <location>
        <begin position="23"/>
        <end position="252"/>
    </location>
</feature>
<gene>
    <name evidence="3" type="ORF">SEMRO_1337_G264180.1</name>
    <name evidence="4" type="ORF">SEMRO_2172_G317510.1</name>
</gene>
<evidence type="ECO:0000256" key="2">
    <source>
        <dbReference type="SAM" id="SignalP"/>
    </source>
</evidence>
<evidence type="ECO:0000313" key="3">
    <source>
        <dbReference type="EMBL" id="CAB9522762.1"/>
    </source>
</evidence>
<feature type="signal peptide" evidence="2">
    <location>
        <begin position="1"/>
        <end position="22"/>
    </location>
</feature>
<feature type="coiled-coil region" evidence="1">
    <location>
        <begin position="180"/>
        <end position="214"/>
    </location>
</feature>
<sequence>MMKRAALVPLLMVGVRLQEVASFLAPHQPQTSHVILRNKIQQNLEENSRRKAQGGAGETVAGAVLGGMLLGPFGALFGAQIGANMGANNAVDRAKKEEMQRLGVTQQMLDTAQECGLALERSMEGLQATQDSLQTQQSFAKMLDSDAAALYEKAKTALDEGNEERAKDFLFERSKVQDKLKGVLIQCADAKKRLETMESNVAAIERRAKEVETLLQRTIAAKTTSDVQMSSMDFSLSEEDPLLKKFRDAGID</sequence>
<dbReference type="Proteomes" id="UP001153069">
    <property type="component" value="Unassembled WGS sequence"/>
</dbReference>
<keyword evidence="1" id="KW-0175">Coiled coil</keyword>
<comment type="caution">
    <text evidence="3">The sequence shown here is derived from an EMBL/GenBank/DDBJ whole genome shotgun (WGS) entry which is preliminary data.</text>
</comment>
<name>A0A9N8HRM6_9STRA</name>
<organism evidence="3 5">
    <name type="scientific">Seminavis robusta</name>
    <dbReference type="NCBI Taxonomy" id="568900"/>
    <lineage>
        <taxon>Eukaryota</taxon>
        <taxon>Sar</taxon>
        <taxon>Stramenopiles</taxon>
        <taxon>Ochrophyta</taxon>
        <taxon>Bacillariophyta</taxon>
        <taxon>Bacillariophyceae</taxon>
        <taxon>Bacillariophycidae</taxon>
        <taxon>Naviculales</taxon>
        <taxon>Naviculaceae</taxon>
        <taxon>Seminavis</taxon>
    </lineage>
</organism>
<evidence type="ECO:0000313" key="4">
    <source>
        <dbReference type="EMBL" id="CAB9528203.1"/>
    </source>
</evidence>
<evidence type="ECO:0000313" key="5">
    <source>
        <dbReference type="Proteomes" id="UP001153069"/>
    </source>
</evidence>